<accession>A0A542ZDJ9</accession>
<dbReference type="Gene3D" id="3.30.1390.10">
    <property type="match status" value="1"/>
</dbReference>
<name>A0A542ZDJ9_9ACTN</name>
<protein>
    <submittedName>
        <fullName evidence="2">Ribosomal L7/L12-like protein</fullName>
    </submittedName>
</protein>
<dbReference type="GO" id="GO:0006412">
    <property type="term" value="P:translation"/>
    <property type="evidence" value="ECO:0007669"/>
    <property type="project" value="InterPro"/>
</dbReference>
<keyword evidence="3" id="KW-1185">Reference proteome</keyword>
<dbReference type="EMBL" id="VFOR01000002">
    <property type="protein sequence ID" value="TQL58426.1"/>
    <property type="molecule type" value="Genomic_DNA"/>
</dbReference>
<feature type="domain" description="Large ribosomal subunit protein bL12 C-terminal" evidence="1">
    <location>
        <begin position="56"/>
        <end position="81"/>
    </location>
</feature>
<dbReference type="RefSeq" id="WP_142094215.1">
    <property type="nucleotide sequence ID" value="NZ_BAAAMD010000002.1"/>
</dbReference>
<dbReference type="Proteomes" id="UP000316196">
    <property type="component" value="Unassembled WGS sequence"/>
</dbReference>
<sequence length="82" mass="9164">MALFSSNADIARLKRQLAEQQALIDHLYLQLGLPKPTASRDEELATQAGRLKESGKEVQAIKLVREKTGMGLLEAKQYVDRL</sequence>
<proteinExistence type="predicted"/>
<dbReference type="AlphaFoldDB" id="A0A542ZDJ9"/>
<evidence type="ECO:0000313" key="3">
    <source>
        <dbReference type="Proteomes" id="UP000316196"/>
    </source>
</evidence>
<evidence type="ECO:0000313" key="2">
    <source>
        <dbReference type="EMBL" id="TQL58426.1"/>
    </source>
</evidence>
<comment type="caution">
    <text evidence="2">The sequence shown here is derived from an EMBL/GenBank/DDBJ whole genome shotgun (WGS) entry which is preliminary data.</text>
</comment>
<evidence type="ECO:0000259" key="1">
    <source>
        <dbReference type="Pfam" id="PF00542"/>
    </source>
</evidence>
<organism evidence="2 3">
    <name type="scientific">Propioniferax innocua</name>
    <dbReference type="NCBI Taxonomy" id="1753"/>
    <lineage>
        <taxon>Bacteria</taxon>
        <taxon>Bacillati</taxon>
        <taxon>Actinomycetota</taxon>
        <taxon>Actinomycetes</taxon>
        <taxon>Propionibacteriales</taxon>
        <taxon>Propionibacteriaceae</taxon>
        <taxon>Propioniferax</taxon>
    </lineage>
</organism>
<reference evidence="2 3" key="1">
    <citation type="submission" date="2019-06" db="EMBL/GenBank/DDBJ databases">
        <title>Sequencing the genomes of 1000 actinobacteria strains.</title>
        <authorList>
            <person name="Klenk H.-P."/>
        </authorList>
    </citation>
    <scope>NUCLEOTIDE SEQUENCE [LARGE SCALE GENOMIC DNA]</scope>
    <source>
        <strain evidence="2 3">DSM 8251</strain>
    </source>
</reference>
<dbReference type="InterPro" id="IPR013823">
    <property type="entry name" value="Ribosomal_bL12_C"/>
</dbReference>
<dbReference type="OrthoDB" id="3534574at2"/>
<dbReference type="Pfam" id="PF00542">
    <property type="entry name" value="Ribosomal_L12"/>
    <property type="match status" value="1"/>
</dbReference>
<dbReference type="InterPro" id="IPR014719">
    <property type="entry name" value="Ribosomal_bL12_C/ClpS-like"/>
</dbReference>
<dbReference type="GO" id="GO:0003735">
    <property type="term" value="F:structural constituent of ribosome"/>
    <property type="evidence" value="ECO:0007669"/>
    <property type="project" value="InterPro"/>
</dbReference>
<gene>
    <name evidence="2" type="ORF">FB460_2288</name>
</gene>